<sequence>MTRIKAVRDRRWRINNNLSGTPAFCPIIRRSEVLTQSLRFNLLEALTELDRQFGEDVLMRAATWFTFKESRASFLLEREVAQADRVKRFAHVTAEHCGKLDEPLGADGLAMLQEGILGNQAGRPGMRRSPVFVGQATMREGIVHYLGPHFSALGDMLAGLQAFEQSTRGRAALRGGRLGANCAVERCKGHRLDLYQPAIGVQISNFQFHRGRIRSEEKLITDPSYGGQLTSLVKFQAAAAEYMEHLQLDGIFHLRVASQ</sequence>
<protein>
    <submittedName>
        <fullName evidence="1">Filamentation induced by cAMP protein Fic 2</fullName>
    </submittedName>
</protein>
<evidence type="ECO:0000313" key="1">
    <source>
        <dbReference type="EMBL" id="ADP17050.1"/>
    </source>
</evidence>
<dbReference type="Proteomes" id="UP000006876">
    <property type="component" value="Chromosome"/>
</dbReference>
<dbReference type="KEGG" id="axy:AXYL_03730"/>
<dbReference type="EMBL" id="CP002287">
    <property type="protein sequence ID" value="ADP17050.1"/>
    <property type="molecule type" value="Genomic_DNA"/>
</dbReference>
<dbReference type="eggNOG" id="COG3177">
    <property type="taxonomic scope" value="Bacteria"/>
</dbReference>
<evidence type="ECO:0000313" key="2">
    <source>
        <dbReference type="Proteomes" id="UP000006876"/>
    </source>
</evidence>
<proteinExistence type="predicted"/>
<dbReference type="AlphaFoldDB" id="E3HNL1"/>
<dbReference type="HOGENOM" id="CLU_1072090_0_0_4"/>
<reference evidence="1 2" key="1">
    <citation type="journal article" date="2011" name="J. Bacteriol.">
        <title>Complete genome sequence of the haloaromatic acid-degrading bacterium Achromobacter xylosoxidans A8.</title>
        <authorList>
            <person name="Strnad H."/>
            <person name="Ridl J."/>
            <person name="Paces J."/>
            <person name="Kolar M."/>
            <person name="Vlcek C."/>
            <person name="Paces V."/>
        </authorList>
    </citation>
    <scope>NUCLEOTIDE SEQUENCE [LARGE SCALE GENOMIC DNA]</scope>
    <source>
        <strain evidence="1 2">A8</strain>
    </source>
</reference>
<name>E3HNL1_ACHXA</name>
<organism evidence="1 2">
    <name type="scientific">Achromobacter xylosoxidans (strain A8)</name>
    <dbReference type="NCBI Taxonomy" id="762376"/>
    <lineage>
        <taxon>Bacteria</taxon>
        <taxon>Pseudomonadati</taxon>
        <taxon>Pseudomonadota</taxon>
        <taxon>Betaproteobacteria</taxon>
        <taxon>Burkholderiales</taxon>
        <taxon>Alcaligenaceae</taxon>
        <taxon>Achromobacter</taxon>
    </lineage>
</organism>
<dbReference type="STRING" id="762376.AXYL_03730"/>
<accession>E3HNL1</accession>
<gene>
    <name evidence="1" type="ordered locus">AXYL_03730</name>
</gene>